<keyword evidence="1" id="KW-1133">Transmembrane helix</keyword>
<dbReference type="EMBL" id="CAEZTU010000015">
    <property type="protein sequence ID" value="CAB4575483.1"/>
    <property type="molecule type" value="Genomic_DNA"/>
</dbReference>
<organism evidence="2">
    <name type="scientific">freshwater metagenome</name>
    <dbReference type="NCBI Taxonomy" id="449393"/>
    <lineage>
        <taxon>unclassified sequences</taxon>
        <taxon>metagenomes</taxon>
        <taxon>ecological metagenomes</taxon>
    </lineage>
</organism>
<feature type="transmembrane region" description="Helical" evidence="1">
    <location>
        <begin position="6"/>
        <end position="24"/>
    </location>
</feature>
<accession>A0A6J6ELY4</accession>
<dbReference type="Pfam" id="PF14017">
    <property type="entry name" value="DUF4233"/>
    <property type="match status" value="1"/>
</dbReference>
<reference evidence="2" key="1">
    <citation type="submission" date="2020-05" db="EMBL/GenBank/DDBJ databases">
        <authorList>
            <person name="Chiriac C."/>
            <person name="Salcher M."/>
            <person name="Ghai R."/>
            <person name="Kavagutti S V."/>
        </authorList>
    </citation>
    <scope>NUCLEOTIDE SEQUENCE</scope>
</reference>
<feature type="transmembrane region" description="Helical" evidence="1">
    <location>
        <begin position="31"/>
        <end position="50"/>
    </location>
</feature>
<name>A0A6J6ELY4_9ZZZZ</name>
<evidence type="ECO:0000313" key="2">
    <source>
        <dbReference type="EMBL" id="CAB4575483.1"/>
    </source>
</evidence>
<protein>
    <submittedName>
        <fullName evidence="2">Unannotated protein</fullName>
    </submittedName>
</protein>
<keyword evidence="1" id="KW-0812">Transmembrane</keyword>
<sequence length="109" mass="11911">MRALGSSVLAFEIVVSLLFIPAALQNENTTVLTALLISMTQILLAIMAMATLSKKYGIFVGYLTQVALIASGFLVTWMFVLGIVFMGLWILAIRIGRRTDELKASKKDS</sequence>
<keyword evidence="1" id="KW-0472">Membrane</keyword>
<feature type="transmembrane region" description="Helical" evidence="1">
    <location>
        <begin position="62"/>
        <end position="93"/>
    </location>
</feature>
<dbReference type="InterPro" id="IPR025327">
    <property type="entry name" value="DUF4233"/>
</dbReference>
<dbReference type="AlphaFoldDB" id="A0A6J6ELY4"/>
<proteinExistence type="predicted"/>
<gene>
    <name evidence="2" type="ORF">UFOPK1740_00530</name>
</gene>
<evidence type="ECO:0000256" key="1">
    <source>
        <dbReference type="SAM" id="Phobius"/>
    </source>
</evidence>